<dbReference type="GO" id="GO:0006281">
    <property type="term" value="P:DNA repair"/>
    <property type="evidence" value="ECO:0007669"/>
    <property type="project" value="TreeGrafter"/>
</dbReference>
<comment type="similarity">
    <text evidence="11">Belongs to the class I-like SAM-binding methyltransferase superfamily. DOT1 family.</text>
</comment>
<dbReference type="SUPFAM" id="SSF53335">
    <property type="entry name" value="S-adenosyl-L-methionine-dependent methyltransferases"/>
    <property type="match status" value="1"/>
</dbReference>
<evidence type="ECO:0000256" key="13">
    <source>
        <dbReference type="SAM" id="MobiDB-lite"/>
    </source>
</evidence>
<feature type="coiled-coil region" evidence="12">
    <location>
        <begin position="520"/>
        <end position="547"/>
    </location>
</feature>
<comment type="subcellular location">
    <subcellularLocation>
        <location evidence="1 11">Nucleus</location>
    </subcellularLocation>
</comment>
<keyword evidence="16" id="KW-1185">Reference proteome</keyword>
<keyword evidence="7 11" id="KW-0156">Chromatin regulator</keyword>
<evidence type="ECO:0000259" key="14">
    <source>
        <dbReference type="PROSITE" id="PS51569"/>
    </source>
</evidence>
<dbReference type="InterPro" id="IPR030445">
    <property type="entry name" value="H3-K79_meTrfase"/>
</dbReference>
<gene>
    <name evidence="15" type="ORF">DIABBA_LOCUS10337</name>
</gene>
<dbReference type="FunFam" id="3.40.50.150:FF:000033">
    <property type="entry name" value="Histone-lysine N-methyltransferase, H3 lysine-79 specific"/>
    <property type="match status" value="1"/>
</dbReference>
<evidence type="ECO:0000256" key="7">
    <source>
        <dbReference type="ARBA" id="ARBA00022853"/>
    </source>
</evidence>
<feature type="compositionally biased region" description="Basic residues" evidence="13">
    <location>
        <begin position="377"/>
        <end position="405"/>
    </location>
</feature>
<dbReference type="Gene3D" id="3.40.50.150">
    <property type="entry name" value="Vaccinia Virus protein VP39"/>
    <property type="match status" value="1"/>
</dbReference>
<evidence type="ECO:0000256" key="2">
    <source>
        <dbReference type="ARBA" id="ARBA00012190"/>
    </source>
</evidence>
<keyword evidence="6 11" id="KW-0949">S-adenosyl-L-methionine</keyword>
<dbReference type="EC" id="2.1.1.360" evidence="2 11"/>
<dbReference type="Pfam" id="PF08123">
    <property type="entry name" value="DOT1"/>
    <property type="match status" value="1"/>
</dbReference>
<accession>A0A9N9XFA6</accession>
<dbReference type="GO" id="GO:0000077">
    <property type="term" value="P:DNA damage checkpoint signaling"/>
    <property type="evidence" value="ECO:0007669"/>
    <property type="project" value="TreeGrafter"/>
</dbReference>
<keyword evidence="12" id="KW-0175">Coiled coil</keyword>
<dbReference type="InterPro" id="IPR029063">
    <property type="entry name" value="SAM-dependent_MTases_sf"/>
</dbReference>
<reference evidence="15" key="1">
    <citation type="submission" date="2022-01" db="EMBL/GenBank/DDBJ databases">
        <authorList>
            <person name="King R."/>
        </authorList>
    </citation>
    <scope>NUCLEOTIDE SEQUENCE</scope>
</reference>
<evidence type="ECO:0000313" key="16">
    <source>
        <dbReference type="Proteomes" id="UP001153709"/>
    </source>
</evidence>
<evidence type="ECO:0000256" key="1">
    <source>
        <dbReference type="ARBA" id="ARBA00004123"/>
    </source>
</evidence>
<dbReference type="GO" id="GO:0140956">
    <property type="term" value="F:histone H3K79 trimethyltransferase activity"/>
    <property type="evidence" value="ECO:0007669"/>
    <property type="project" value="UniProtKB-EC"/>
</dbReference>
<evidence type="ECO:0000256" key="9">
    <source>
        <dbReference type="ARBA" id="ARBA00029821"/>
    </source>
</evidence>
<dbReference type="FunFam" id="1.10.260.60:FF:000001">
    <property type="entry name" value="Histone-lysine N-methyltransferase, H3 lysine-79 specific"/>
    <property type="match status" value="1"/>
</dbReference>
<dbReference type="GO" id="GO:0035097">
    <property type="term" value="C:histone methyltransferase complex"/>
    <property type="evidence" value="ECO:0007669"/>
    <property type="project" value="UniProtKB-ARBA"/>
</dbReference>
<keyword evidence="4 11" id="KW-0489">Methyltransferase</keyword>
<dbReference type="Gene3D" id="1.10.260.60">
    <property type="match status" value="1"/>
</dbReference>
<evidence type="ECO:0000256" key="6">
    <source>
        <dbReference type="ARBA" id="ARBA00022691"/>
    </source>
</evidence>
<evidence type="ECO:0000256" key="5">
    <source>
        <dbReference type="ARBA" id="ARBA00022679"/>
    </source>
</evidence>
<comment type="catalytic activity">
    <reaction evidence="10 11">
        <text>L-lysyl(79)-[histone H3] + 3 S-adenosyl-L-methionine = N(6),N(6),N(6)-trimethyl-L-lysyl(79)-[histone H3] + 3 S-adenosyl-L-homocysteine + 3 H(+)</text>
        <dbReference type="Rhea" id="RHEA:60328"/>
        <dbReference type="Rhea" id="RHEA-COMP:15549"/>
        <dbReference type="Rhea" id="RHEA-COMP:15552"/>
        <dbReference type="ChEBI" id="CHEBI:15378"/>
        <dbReference type="ChEBI" id="CHEBI:29969"/>
        <dbReference type="ChEBI" id="CHEBI:57856"/>
        <dbReference type="ChEBI" id="CHEBI:59789"/>
        <dbReference type="ChEBI" id="CHEBI:61961"/>
        <dbReference type="EC" id="2.1.1.360"/>
    </reaction>
</comment>
<dbReference type="PANTHER" id="PTHR21451:SF0">
    <property type="entry name" value="HISTONE-LYSINE N-METHYLTRANSFERASE, H3 LYSINE-79 SPECIFIC"/>
    <property type="match status" value="1"/>
</dbReference>
<name>A0A9N9XFA6_DIABA</name>
<evidence type="ECO:0000256" key="3">
    <source>
        <dbReference type="ARBA" id="ARBA00020987"/>
    </source>
</evidence>
<feature type="compositionally biased region" description="Polar residues" evidence="13">
    <location>
        <begin position="880"/>
        <end position="896"/>
    </location>
</feature>
<dbReference type="PANTHER" id="PTHR21451">
    <property type="entry name" value="HISTONE H3 METHYLTRANSFERASE"/>
    <property type="match status" value="1"/>
</dbReference>
<dbReference type="InterPro" id="IPR025789">
    <property type="entry name" value="DOT1_dom"/>
</dbReference>
<dbReference type="OrthoDB" id="443402at2759"/>
<comment type="function">
    <text evidence="11">Histone methyltransferase that specifically trimethylates histone H3 to form H3K79me3. This methylation is required for telomere silencing and for the pachytene checkpoint during the meiotic cell cycle by allowing the recruitment of RAD9 to double strand breaks. Nucleosomes are preferred as substrate compared to free histone.</text>
</comment>
<proteinExistence type="inferred from homology"/>
<protein>
    <recommendedName>
        <fullName evidence="3 11">Histone-lysine N-methyltransferase, H3 lysine-79 specific</fullName>
        <ecNumber evidence="2 11">2.1.1.360</ecNumber>
    </recommendedName>
    <alternativeName>
        <fullName evidence="9 11">Histone H3-K79 methyltransferase</fullName>
    </alternativeName>
</protein>
<evidence type="ECO:0000256" key="12">
    <source>
        <dbReference type="SAM" id="Coils"/>
    </source>
</evidence>
<feature type="region of interest" description="Disordered" evidence="13">
    <location>
        <begin position="880"/>
        <end position="899"/>
    </location>
</feature>
<evidence type="ECO:0000256" key="4">
    <source>
        <dbReference type="ARBA" id="ARBA00022603"/>
    </source>
</evidence>
<feature type="region of interest" description="Disordered" evidence="13">
    <location>
        <begin position="332"/>
        <end position="405"/>
    </location>
</feature>
<keyword evidence="5 11" id="KW-0808">Transferase</keyword>
<evidence type="ECO:0000256" key="8">
    <source>
        <dbReference type="ARBA" id="ARBA00023242"/>
    </source>
</evidence>
<evidence type="ECO:0000313" key="15">
    <source>
        <dbReference type="EMBL" id="CAG9837348.1"/>
    </source>
</evidence>
<dbReference type="AlphaFoldDB" id="A0A9N9XFA6"/>
<feature type="compositionally biased region" description="Low complexity" evidence="13">
    <location>
        <begin position="341"/>
        <end position="374"/>
    </location>
</feature>
<dbReference type="PROSITE" id="PS51569">
    <property type="entry name" value="DOT1"/>
    <property type="match status" value="1"/>
</dbReference>
<sequence>MELKLHSPVGAEPVCYTWPLIYGRGNDKHDRATEIVDTIRWVCEDLPVLKLPLENNILCNYDTKSYESMKSLCDRYNKAIDGVVALEKGTSLPAHRTANSPSRGLLKHILLQTYNSSVTAPERLNQYEPFSPEVYGETSYDLVCQMIDHIKISSDDIFIDLGSGVGQVVLQMAAATSCKLCIGIECADVPSLYAESMSKNFRTWMRWYGKKYGEYKLIKGDFLAEEYRENISQSSIVFVNNFAFGPALDHQLKERFADLRDGVKIVSSKNFCSLNFRISDRNLSDIGTIMHVSEMPPLKGSVSWTGRPFSYFLHTIDRTKLESYFQKLKQAQLRNNEDDNNSNSTTSSRGTRGRTYFLRNSSDFTSDSDSVDWSVGHKPKRARSNYKSIKKKRPESRAPKNKHQLRKLQYKISPDTKAHNIEEKHKIKEEQINDLDFLHNETLVSIVSKFDDSPAPGCVNHKLTALNTGLIVHEEISIPDQQSETPYELQLLLDNFKVQYMDMLNQMRSPTYKNFILSQIESERKKQKHLENRATQLEKQVNVLKNEGVKLINVRKKEMGLNGNTPAEISAEAKEVVKKHKKLQSKAKRLENQVAKLESKQKELMRQRQAELGVKLLPDIDVSPELFKDNVLREICAAFEHRKNLQSNALQLEQDVFNLNLNETRAQAVRDQQSTGGVSKPCSNYVNHSQIYTGIQSTSKHDQNSEILVQKGRKNEIISTYEMNTSVPDIRNNSLRNSKANDKNCVMYNSISASSSSQNRQICHNIKIETDTNVSVIKQNMPITNFDISLESIITSVLNEDIQDTPRNTPVSVSGYHTPMSPIKLQTIKYQNNINHNNVISSRTRQEATRSRRNTRLKPPVNRVNFKVPTVDHASVITTAKESEQPPQQQVYSQLPRQPPVERLEGLAYMYAQSKYATQLQPRPR</sequence>
<dbReference type="Proteomes" id="UP001153709">
    <property type="component" value="Chromosome 7"/>
</dbReference>
<dbReference type="CDD" id="cd20902">
    <property type="entry name" value="CC_DOT1L"/>
    <property type="match status" value="1"/>
</dbReference>
<feature type="domain" description="DOT1" evidence="14">
    <location>
        <begin position="12"/>
        <end position="329"/>
    </location>
</feature>
<keyword evidence="8 11" id="KW-0539">Nucleus</keyword>
<comment type="miscellaneous">
    <text evidence="11">In contrast to other lysine histone methyltransferases, it does not contain a SET domain, suggesting the existence of another mechanism for methylation of lysine residues of histones.</text>
</comment>
<dbReference type="GO" id="GO:0032259">
    <property type="term" value="P:methylation"/>
    <property type="evidence" value="ECO:0007669"/>
    <property type="project" value="UniProtKB-KW"/>
</dbReference>
<feature type="coiled-coil region" evidence="12">
    <location>
        <begin position="573"/>
        <end position="610"/>
    </location>
</feature>
<dbReference type="EMBL" id="OU898282">
    <property type="protein sequence ID" value="CAG9837348.1"/>
    <property type="molecule type" value="Genomic_DNA"/>
</dbReference>
<organism evidence="15 16">
    <name type="scientific">Diabrotica balteata</name>
    <name type="common">Banded cucumber beetle</name>
    <dbReference type="NCBI Taxonomy" id="107213"/>
    <lineage>
        <taxon>Eukaryota</taxon>
        <taxon>Metazoa</taxon>
        <taxon>Ecdysozoa</taxon>
        <taxon>Arthropoda</taxon>
        <taxon>Hexapoda</taxon>
        <taxon>Insecta</taxon>
        <taxon>Pterygota</taxon>
        <taxon>Neoptera</taxon>
        <taxon>Endopterygota</taxon>
        <taxon>Coleoptera</taxon>
        <taxon>Polyphaga</taxon>
        <taxon>Cucujiformia</taxon>
        <taxon>Chrysomeloidea</taxon>
        <taxon>Chrysomelidae</taxon>
        <taxon>Galerucinae</taxon>
        <taxon>Diabroticina</taxon>
        <taxon>Diabroticites</taxon>
        <taxon>Diabrotica</taxon>
    </lineage>
</organism>
<evidence type="ECO:0000256" key="10">
    <source>
        <dbReference type="ARBA" id="ARBA00047770"/>
    </source>
</evidence>
<evidence type="ECO:0000256" key="11">
    <source>
        <dbReference type="RuleBase" id="RU271113"/>
    </source>
</evidence>